<keyword evidence="1" id="KW-0732">Signal</keyword>
<evidence type="ECO:0000256" key="1">
    <source>
        <dbReference type="SAM" id="SignalP"/>
    </source>
</evidence>
<name>A0A7W7S2J5_9ACTN</name>
<dbReference type="AlphaFoldDB" id="A0A7W7S2J5"/>
<dbReference type="SUPFAM" id="SSF50969">
    <property type="entry name" value="YVTN repeat-like/Quinoprotein amine dehydrogenase"/>
    <property type="match status" value="2"/>
</dbReference>
<reference evidence="2 3" key="1">
    <citation type="submission" date="2020-08" db="EMBL/GenBank/DDBJ databases">
        <title>Sequencing the genomes of 1000 actinobacteria strains.</title>
        <authorList>
            <person name="Klenk H.-P."/>
        </authorList>
    </citation>
    <scope>NUCLEOTIDE SEQUENCE [LARGE SCALE GENOMIC DNA]</scope>
    <source>
        <strain evidence="2 3">DSM 43023</strain>
    </source>
</reference>
<evidence type="ECO:0000313" key="3">
    <source>
        <dbReference type="Proteomes" id="UP000534286"/>
    </source>
</evidence>
<dbReference type="InterPro" id="IPR011044">
    <property type="entry name" value="Quino_amine_DH_bsu"/>
</dbReference>
<sequence>MIHRRRFLQLAAVAAGGSSLLPTSPAHAAAAEGEVTVLGPASVTSALGNGEFVGGVLYAGTRGLSPNVVGAYDLARDTVTGHTDIPTGIGVWAMCAVGTDVYVGTHSRSDLYRLDTLTGTLSKVGAYGYPYIWNLTASPDGKVYLAISEPGRVVEYDPATGASRDLGVTVEGEAYVRSIAADATTVYAGVGAHAHLIAIDRATGAKRDILPAELAARDFVASLTVSDTHLAAGISSNGEVLVMSKSDPSDHRVLTTGEKYVPSVLLHDGYVYFTGRPTGTLYRCRLDGGTVETLGVAQPEAATHRLLSHEGRVYGVQDGAVFVYDPADGSLGYVNLVQRGFRAAPEQPMSVHSDGWRVYVGGKGGADVHDLKAGTSSRLGIPGEPKTALTVRDVTYLGVYTQGLLYAHRPGEPSATLLAKAGNQQDRPRDLAHDALTGLIAMTTQPEPGQLNGALSLYSPRTKKMDTYRPVVERQSLYAVTCRAGIAYLGTNIQEGLGLPPVTTTARLAAFDLRSRKLLWQLEPVPGAKVIPGLAHTPLAVYGVTGTGILFEYDLLRRKVTRTVQAGSKGSDLLVSGLVAYTTDGDAIYKIDLVTFAVKTIASGLAGEWFGGEPKLALDPSRRALYGVRGRDLVRISVTGRR</sequence>
<dbReference type="EMBL" id="JACHJU010000003">
    <property type="protein sequence ID" value="MBB4942605.1"/>
    <property type="molecule type" value="Genomic_DNA"/>
</dbReference>
<dbReference type="InterPro" id="IPR006311">
    <property type="entry name" value="TAT_signal"/>
</dbReference>
<proteinExistence type="predicted"/>
<protein>
    <submittedName>
        <fullName evidence="2">Uncharacterized protein</fullName>
    </submittedName>
</protein>
<dbReference type="InterPro" id="IPR015943">
    <property type="entry name" value="WD40/YVTN_repeat-like_dom_sf"/>
</dbReference>
<dbReference type="RefSeq" id="WP_184758542.1">
    <property type="nucleotide sequence ID" value="NZ_BAABEK010000030.1"/>
</dbReference>
<dbReference type="PROSITE" id="PS51318">
    <property type="entry name" value="TAT"/>
    <property type="match status" value="1"/>
</dbReference>
<keyword evidence="3" id="KW-1185">Reference proteome</keyword>
<evidence type="ECO:0000313" key="2">
    <source>
        <dbReference type="EMBL" id="MBB4942605.1"/>
    </source>
</evidence>
<accession>A0A7W7S2J5</accession>
<dbReference type="Gene3D" id="2.130.10.10">
    <property type="entry name" value="YVTN repeat-like/Quinoprotein amine dehydrogenase"/>
    <property type="match status" value="1"/>
</dbReference>
<organism evidence="2 3">
    <name type="scientific">Streptosporangium album</name>
    <dbReference type="NCBI Taxonomy" id="47479"/>
    <lineage>
        <taxon>Bacteria</taxon>
        <taxon>Bacillati</taxon>
        <taxon>Actinomycetota</taxon>
        <taxon>Actinomycetes</taxon>
        <taxon>Streptosporangiales</taxon>
        <taxon>Streptosporangiaceae</taxon>
        <taxon>Streptosporangium</taxon>
    </lineage>
</organism>
<gene>
    <name evidence="2" type="ORF">FHR32_006991</name>
</gene>
<dbReference type="Proteomes" id="UP000534286">
    <property type="component" value="Unassembled WGS sequence"/>
</dbReference>
<feature type="chain" id="PRO_5031279071" evidence="1">
    <location>
        <begin position="29"/>
        <end position="642"/>
    </location>
</feature>
<feature type="signal peptide" evidence="1">
    <location>
        <begin position="1"/>
        <end position="28"/>
    </location>
</feature>
<comment type="caution">
    <text evidence="2">The sequence shown here is derived from an EMBL/GenBank/DDBJ whole genome shotgun (WGS) entry which is preliminary data.</text>
</comment>